<feature type="transmembrane region" description="Helical" evidence="5">
    <location>
        <begin position="310"/>
        <end position="329"/>
    </location>
</feature>
<dbReference type="Proteomes" id="UP000215289">
    <property type="component" value="Unassembled WGS sequence"/>
</dbReference>
<proteinExistence type="predicted"/>
<evidence type="ECO:0000259" key="6">
    <source>
        <dbReference type="PROSITE" id="PS50850"/>
    </source>
</evidence>
<dbReference type="GO" id="GO:0022857">
    <property type="term" value="F:transmembrane transporter activity"/>
    <property type="evidence" value="ECO:0007669"/>
    <property type="project" value="InterPro"/>
</dbReference>
<feature type="transmembrane region" description="Helical" evidence="5">
    <location>
        <begin position="156"/>
        <end position="179"/>
    </location>
</feature>
<comment type="subcellular location">
    <subcellularLocation>
        <location evidence="1">Membrane</location>
        <topology evidence="1">Multi-pass membrane protein</topology>
    </subcellularLocation>
</comment>
<gene>
    <name evidence="7" type="ORF">CFD26_104153</name>
</gene>
<comment type="caution">
    <text evidence="7">The sequence shown here is derived from an EMBL/GenBank/DDBJ whole genome shotgun (WGS) entry which is preliminary data.</text>
</comment>
<feature type="transmembrane region" description="Helical" evidence="5">
    <location>
        <begin position="186"/>
        <end position="205"/>
    </location>
</feature>
<protein>
    <recommendedName>
        <fullName evidence="6">Major facilitator superfamily (MFS) profile domain-containing protein</fullName>
    </recommendedName>
</protein>
<reference evidence="7 8" key="1">
    <citation type="submission" date="2018-08" db="EMBL/GenBank/DDBJ databases">
        <title>Draft genome sequences of two Aspergillus turcosus clinical strains isolated from bronchoalveolar lavage fluid: one azole-susceptible and the other azole-resistant.</title>
        <authorList>
            <person name="Parent-Michaud M."/>
            <person name="Dufresne P.J."/>
            <person name="Fournier E."/>
            <person name="Martineau C."/>
            <person name="Moreira S."/>
            <person name="Perkins V."/>
            <person name="De Repentigny L."/>
            <person name="Dufresne S.F."/>
        </authorList>
    </citation>
    <scope>NUCLEOTIDE SEQUENCE [LARGE SCALE GENOMIC DNA]</scope>
    <source>
        <strain evidence="7">HMR AF 1038</strain>
    </source>
</reference>
<feature type="transmembrane region" description="Helical" evidence="5">
    <location>
        <begin position="30"/>
        <end position="58"/>
    </location>
</feature>
<feature type="transmembrane region" description="Helical" evidence="5">
    <location>
        <begin position="254"/>
        <end position="273"/>
    </location>
</feature>
<dbReference type="Pfam" id="PF07690">
    <property type="entry name" value="MFS_1"/>
    <property type="match status" value="1"/>
</dbReference>
<dbReference type="PANTHER" id="PTHR23501:SF43">
    <property type="entry name" value="MULTIDRUG TRANSPORTER, PUTATIVE (AFU_ORTHOLOGUE AFUA_6G03040)-RELATED"/>
    <property type="match status" value="1"/>
</dbReference>
<keyword evidence="3 5" id="KW-1133">Transmembrane helix</keyword>
<evidence type="ECO:0000256" key="1">
    <source>
        <dbReference type="ARBA" id="ARBA00004141"/>
    </source>
</evidence>
<keyword evidence="8" id="KW-1185">Reference proteome</keyword>
<feature type="transmembrane region" description="Helical" evidence="5">
    <location>
        <begin position="70"/>
        <end position="87"/>
    </location>
</feature>
<dbReference type="EMBL" id="NIDN02000119">
    <property type="protein sequence ID" value="RLL96211.1"/>
    <property type="molecule type" value="Genomic_DNA"/>
</dbReference>
<keyword evidence="4 5" id="KW-0472">Membrane</keyword>
<evidence type="ECO:0000256" key="2">
    <source>
        <dbReference type="ARBA" id="ARBA00022692"/>
    </source>
</evidence>
<dbReference type="OrthoDB" id="440553at2759"/>
<feature type="transmembrane region" description="Helical" evidence="5">
    <location>
        <begin position="404"/>
        <end position="424"/>
    </location>
</feature>
<name>A0A3R7FR89_9EURO</name>
<feature type="transmembrane region" description="Helical" evidence="5">
    <location>
        <begin position="99"/>
        <end position="116"/>
    </location>
</feature>
<dbReference type="PANTHER" id="PTHR23501">
    <property type="entry name" value="MAJOR FACILITATOR SUPERFAMILY"/>
    <property type="match status" value="1"/>
</dbReference>
<sequence>MADPQETETNHGSPPRLESAYLAPMRGWRLWVTILALFLGLLLSTLETTIVTTALVTIASELGSYDKSNWIVVSYLFSYTGFLIIYARCSDIFGRKSTFLSALVIFTVFSIACGVARTVDQLIVFRALQGIGGAGIYSMAMAVMAEVTPVDVIGPVTGLMSSIFALSSILGPIIGGVLTSRTSWRWVFYLNIPGGGLAIGLVLWVFPRNEGPLPISISSLNRLDWPGIVLSLAGSIFIILALEEGGGDYGWNSGLIIASFALCGICWIAFMIWEVFLGFAAHKKHLRVSFARVMLPVFPVWLLRRRIVTASLLSAFLAGFPFMVLIVYLPQRFQIQDGLTPVASGIRMLPLLLLSAFGAGLGGVVNSRKNISFYTLLGGVSLQLLGLGLMTTLPTAGGVSPAQYGYQVILGLGFGLTLTSLVIISRLEVDASDLAIMMGAVTQVRVLGGTVGVSIGQTLLTRCLRRELPGILSPDEMSALLLNVASMHELSPAKQAAAGAVYGHGFNQQIQLVLYLTGACWLCVLGTFKRRPVDFKEADRMQPHNRDLNHAQEAG</sequence>
<dbReference type="AlphaFoldDB" id="A0A3R7FR89"/>
<feature type="domain" description="Major facilitator superfamily (MFS) profile" evidence="6">
    <location>
        <begin position="33"/>
        <end position="535"/>
    </location>
</feature>
<dbReference type="InterPro" id="IPR036259">
    <property type="entry name" value="MFS_trans_sf"/>
</dbReference>
<feature type="transmembrane region" description="Helical" evidence="5">
    <location>
        <begin position="225"/>
        <end position="242"/>
    </location>
</feature>
<dbReference type="PROSITE" id="PS50850">
    <property type="entry name" value="MFS"/>
    <property type="match status" value="1"/>
</dbReference>
<dbReference type="InterPro" id="IPR020846">
    <property type="entry name" value="MFS_dom"/>
</dbReference>
<feature type="transmembrane region" description="Helical" evidence="5">
    <location>
        <begin position="349"/>
        <end position="366"/>
    </location>
</feature>
<dbReference type="SUPFAM" id="SSF103473">
    <property type="entry name" value="MFS general substrate transporter"/>
    <property type="match status" value="1"/>
</dbReference>
<evidence type="ECO:0000256" key="3">
    <source>
        <dbReference type="ARBA" id="ARBA00022989"/>
    </source>
</evidence>
<organism evidence="7 8">
    <name type="scientific">Aspergillus turcosus</name>
    <dbReference type="NCBI Taxonomy" id="1245748"/>
    <lineage>
        <taxon>Eukaryota</taxon>
        <taxon>Fungi</taxon>
        <taxon>Dikarya</taxon>
        <taxon>Ascomycota</taxon>
        <taxon>Pezizomycotina</taxon>
        <taxon>Eurotiomycetes</taxon>
        <taxon>Eurotiomycetidae</taxon>
        <taxon>Eurotiales</taxon>
        <taxon>Aspergillaceae</taxon>
        <taxon>Aspergillus</taxon>
        <taxon>Aspergillus subgen. Fumigati</taxon>
    </lineage>
</organism>
<dbReference type="GO" id="GO:0005886">
    <property type="term" value="C:plasma membrane"/>
    <property type="evidence" value="ECO:0007669"/>
    <property type="project" value="TreeGrafter"/>
</dbReference>
<evidence type="ECO:0000313" key="7">
    <source>
        <dbReference type="EMBL" id="RLL96211.1"/>
    </source>
</evidence>
<evidence type="ECO:0000256" key="5">
    <source>
        <dbReference type="SAM" id="Phobius"/>
    </source>
</evidence>
<evidence type="ECO:0000313" key="8">
    <source>
        <dbReference type="Proteomes" id="UP000215289"/>
    </source>
</evidence>
<evidence type="ECO:0000256" key="4">
    <source>
        <dbReference type="ARBA" id="ARBA00023136"/>
    </source>
</evidence>
<dbReference type="Gene3D" id="1.20.1720.10">
    <property type="entry name" value="Multidrug resistance protein D"/>
    <property type="match status" value="1"/>
</dbReference>
<dbReference type="PRINTS" id="PR01036">
    <property type="entry name" value="TCRTETB"/>
</dbReference>
<feature type="transmembrane region" description="Helical" evidence="5">
    <location>
        <begin position="123"/>
        <end position="144"/>
    </location>
</feature>
<feature type="transmembrane region" description="Helical" evidence="5">
    <location>
        <begin position="373"/>
        <end position="392"/>
    </location>
</feature>
<dbReference type="InterPro" id="IPR011701">
    <property type="entry name" value="MFS"/>
</dbReference>
<keyword evidence="2 5" id="KW-0812">Transmembrane</keyword>
<accession>A0A3R7FR89</accession>